<feature type="domain" description="PAS" evidence="2">
    <location>
        <begin position="78"/>
        <end position="160"/>
    </location>
</feature>
<gene>
    <name evidence="4" type="ORF">GCM10007962_10190</name>
</gene>
<accession>A0A8J3BP71</accession>
<dbReference type="Proteomes" id="UP000612329">
    <property type="component" value="Unassembled WGS sequence"/>
</dbReference>
<feature type="transmembrane region" description="Helical" evidence="1">
    <location>
        <begin position="41"/>
        <end position="61"/>
    </location>
</feature>
<dbReference type="InterPro" id="IPR013655">
    <property type="entry name" value="PAS_fold_3"/>
</dbReference>
<dbReference type="InterPro" id="IPR035965">
    <property type="entry name" value="PAS-like_dom_sf"/>
</dbReference>
<dbReference type="Pfam" id="PF08447">
    <property type="entry name" value="PAS_3"/>
    <property type="match status" value="1"/>
</dbReference>
<dbReference type="RefSeq" id="WP_188650706.1">
    <property type="nucleotide sequence ID" value="NZ_BMNR01000002.1"/>
</dbReference>
<reference evidence="4" key="1">
    <citation type="journal article" date="2014" name="Int. J. Syst. Evol. Microbiol.">
        <title>Complete genome sequence of Corynebacterium casei LMG S-19264T (=DSM 44701T), isolated from a smear-ripened cheese.</title>
        <authorList>
            <consortium name="US DOE Joint Genome Institute (JGI-PGF)"/>
            <person name="Walter F."/>
            <person name="Albersmeier A."/>
            <person name="Kalinowski J."/>
            <person name="Ruckert C."/>
        </authorList>
    </citation>
    <scope>NUCLEOTIDE SEQUENCE</scope>
    <source>
        <strain evidence="4">JCM 12862</strain>
    </source>
</reference>
<dbReference type="Gene3D" id="3.30.450.20">
    <property type="entry name" value="PAS domain"/>
    <property type="match status" value="3"/>
</dbReference>
<dbReference type="CDD" id="cd00130">
    <property type="entry name" value="PAS"/>
    <property type="match status" value="2"/>
</dbReference>
<proteinExistence type="predicted"/>
<evidence type="ECO:0008006" key="6">
    <source>
        <dbReference type="Google" id="ProtNLM"/>
    </source>
</evidence>
<feature type="domain" description="PAC" evidence="3">
    <location>
        <begin position="151"/>
        <end position="202"/>
    </location>
</feature>
<name>A0A8J3BP71_9FLAO</name>
<feature type="transmembrane region" description="Helical" evidence="1">
    <location>
        <begin position="9"/>
        <end position="29"/>
    </location>
</feature>
<sequence>MKISFETKIALGFIVNLSAILALGLIYWSQISHTNKTALDWVSLVLIVLSLGMLTVVFFILKAQQKSNKIYEQELLKNKNVLQSIIDNTTNPISVKKLNGEYILVNKQYQLLFESKAKDLIGKTNHDFLPKEIADTYRSSDLEAIKAGKEIHIEETLEQLDGLHTYLSVKFPLFDASNRAYAIGNISTDITERKRVEQSLKAADTFFNLSIDSLVIASQDRFLKINPSLSKILGYTVPELLEKPFATFILPEDVPTTKKEIEKLEEGNNLINFNNRWICKDGSIKWLSWNATADVNTGTLYAIVRDITEERQLEEEKEKTLNELFESQQKLNMILENISDGVIVSNANRQVILANHIANELFRIEDDSKIPINFSDHFEVLYPDGETTYPVQNLPAERALVGEVTDDIDILLKDLETNESRRVLLSGRPILDSKNHVVAAVVTIKDISRYKKLEEELKKRDLKNRTMIGFKKTKQKEKD</sequence>
<keyword evidence="1" id="KW-0812">Transmembrane</keyword>
<dbReference type="PROSITE" id="PS50113">
    <property type="entry name" value="PAC"/>
    <property type="match status" value="2"/>
</dbReference>
<organism evidence="4 5">
    <name type="scientific">Yeosuana aromativorans</name>
    <dbReference type="NCBI Taxonomy" id="288019"/>
    <lineage>
        <taxon>Bacteria</taxon>
        <taxon>Pseudomonadati</taxon>
        <taxon>Bacteroidota</taxon>
        <taxon>Flavobacteriia</taxon>
        <taxon>Flavobacteriales</taxon>
        <taxon>Flavobacteriaceae</taxon>
        <taxon>Yeosuana</taxon>
    </lineage>
</organism>
<dbReference type="PANTHER" id="PTHR44757:SF2">
    <property type="entry name" value="BIOFILM ARCHITECTURE MAINTENANCE PROTEIN MBAA"/>
    <property type="match status" value="1"/>
</dbReference>
<dbReference type="PANTHER" id="PTHR44757">
    <property type="entry name" value="DIGUANYLATE CYCLASE DGCP"/>
    <property type="match status" value="1"/>
</dbReference>
<dbReference type="AlphaFoldDB" id="A0A8J3BP71"/>
<dbReference type="NCBIfam" id="TIGR00229">
    <property type="entry name" value="sensory_box"/>
    <property type="match status" value="2"/>
</dbReference>
<dbReference type="SMART" id="SM00091">
    <property type="entry name" value="PAS"/>
    <property type="match status" value="3"/>
</dbReference>
<dbReference type="Pfam" id="PF08448">
    <property type="entry name" value="PAS_4"/>
    <property type="match status" value="1"/>
</dbReference>
<dbReference type="Pfam" id="PF13188">
    <property type="entry name" value="PAS_8"/>
    <property type="match status" value="1"/>
</dbReference>
<dbReference type="InterPro" id="IPR000014">
    <property type="entry name" value="PAS"/>
</dbReference>
<dbReference type="SUPFAM" id="SSF55785">
    <property type="entry name" value="PYP-like sensor domain (PAS domain)"/>
    <property type="match status" value="3"/>
</dbReference>
<evidence type="ECO:0000259" key="3">
    <source>
        <dbReference type="PROSITE" id="PS50113"/>
    </source>
</evidence>
<keyword evidence="5" id="KW-1185">Reference proteome</keyword>
<dbReference type="InterPro" id="IPR000700">
    <property type="entry name" value="PAS-assoc_C"/>
</dbReference>
<evidence type="ECO:0000259" key="2">
    <source>
        <dbReference type="PROSITE" id="PS50112"/>
    </source>
</evidence>
<keyword evidence="1" id="KW-1133">Transmembrane helix</keyword>
<reference evidence="4" key="2">
    <citation type="submission" date="2020-09" db="EMBL/GenBank/DDBJ databases">
        <authorList>
            <person name="Sun Q."/>
            <person name="Ohkuma M."/>
        </authorList>
    </citation>
    <scope>NUCLEOTIDE SEQUENCE</scope>
    <source>
        <strain evidence="4">JCM 12862</strain>
    </source>
</reference>
<dbReference type="InterPro" id="IPR013656">
    <property type="entry name" value="PAS_4"/>
</dbReference>
<dbReference type="EMBL" id="BMNR01000002">
    <property type="protein sequence ID" value="GGK17944.1"/>
    <property type="molecule type" value="Genomic_DNA"/>
</dbReference>
<evidence type="ECO:0000256" key="1">
    <source>
        <dbReference type="SAM" id="Phobius"/>
    </source>
</evidence>
<dbReference type="PROSITE" id="PS50112">
    <property type="entry name" value="PAS"/>
    <property type="match status" value="2"/>
</dbReference>
<protein>
    <recommendedName>
        <fullName evidence="6">PAS domain S-box-containing protein</fullName>
    </recommendedName>
</protein>
<comment type="caution">
    <text evidence="4">The sequence shown here is derived from an EMBL/GenBank/DDBJ whole genome shotgun (WGS) entry which is preliminary data.</text>
</comment>
<evidence type="ECO:0000313" key="4">
    <source>
        <dbReference type="EMBL" id="GGK17944.1"/>
    </source>
</evidence>
<feature type="domain" description="PAC" evidence="3">
    <location>
        <begin position="406"/>
        <end position="459"/>
    </location>
</feature>
<evidence type="ECO:0000313" key="5">
    <source>
        <dbReference type="Proteomes" id="UP000612329"/>
    </source>
</evidence>
<dbReference type="InterPro" id="IPR052155">
    <property type="entry name" value="Biofilm_reg_signaling"/>
</dbReference>
<feature type="domain" description="PAS" evidence="2">
    <location>
        <begin position="192"/>
        <end position="268"/>
    </location>
</feature>
<keyword evidence="1" id="KW-0472">Membrane</keyword>